<organism evidence="2 3">
    <name type="scientific">Methanomethylovorans hollandica (strain DSM 15978 / NBRC 107637 / DMS1)</name>
    <dbReference type="NCBI Taxonomy" id="867904"/>
    <lineage>
        <taxon>Archaea</taxon>
        <taxon>Methanobacteriati</taxon>
        <taxon>Methanobacteriota</taxon>
        <taxon>Stenosarchaea group</taxon>
        <taxon>Methanomicrobia</taxon>
        <taxon>Methanosarcinales</taxon>
        <taxon>Methanosarcinaceae</taxon>
        <taxon>Methanomethylovorans</taxon>
    </lineage>
</organism>
<dbReference type="SUPFAM" id="SSF46785">
    <property type="entry name" value="Winged helix' DNA-binding domain"/>
    <property type="match status" value="1"/>
</dbReference>
<evidence type="ECO:0000313" key="3">
    <source>
        <dbReference type="Proteomes" id="UP000010866"/>
    </source>
</evidence>
<gene>
    <name evidence="2" type="ordered locus">Metho_2673</name>
</gene>
<accession>L0L336</accession>
<evidence type="ECO:0000313" key="2">
    <source>
        <dbReference type="EMBL" id="AGB50803.1"/>
    </source>
</evidence>
<dbReference type="EMBL" id="CP003363">
    <property type="protein sequence ID" value="AGB50803.1"/>
    <property type="molecule type" value="Genomic_DNA"/>
</dbReference>
<dbReference type="Gene3D" id="1.10.10.10">
    <property type="entry name" value="Winged helix-like DNA-binding domain superfamily/Winged helix DNA-binding domain"/>
    <property type="match status" value="1"/>
</dbReference>
<dbReference type="Proteomes" id="UP000010866">
    <property type="component" value="Plasmid pMETHO01"/>
</dbReference>
<dbReference type="InterPro" id="IPR036390">
    <property type="entry name" value="WH_DNA-bd_sf"/>
</dbReference>
<dbReference type="HOGENOM" id="CLU_062767_1_1_2"/>
<evidence type="ECO:0000259" key="1">
    <source>
        <dbReference type="Pfam" id="PF08350"/>
    </source>
</evidence>
<dbReference type="InterPro" id="IPR036388">
    <property type="entry name" value="WH-like_DNA-bd_sf"/>
</dbReference>
<keyword evidence="3" id="KW-1185">Reference proteome</keyword>
<sequence length="266" mass="30670">MPDKKLFQIVTRSGVRTETLLMLKDGCKSAGELCSHFKIAPQELAPRTRELVESDLIIKKDKNYYLTDLGKIITEKYSEFKNLLYFIGDKQDFLKEHDLTDIPFELQLRFEMMSQSKVVCPENHSIFDTHDGFMDNVVKSKYLKGLASIMFPSYPSFFNQLAESGTNVEIIVTESIYSILKTKYKDQLIEYLNYEDAQLYICDNNKLAFVVTDSFFSISLFFKNGIFDHVSDIVGFDPDSIGWGELLFDHYVKQSVPVKIEDLMSS</sequence>
<dbReference type="AlphaFoldDB" id="L0L336"/>
<feature type="domain" description="Methanogenesis regulatory protein FilR1 middle" evidence="1">
    <location>
        <begin position="126"/>
        <end position="253"/>
    </location>
</feature>
<proteinExistence type="predicted"/>
<dbReference type="OrthoDB" id="11410at2157"/>
<dbReference type="InterPro" id="IPR016490">
    <property type="entry name" value="Tscrpt_reg_HTH_AF0396-typ3"/>
</dbReference>
<dbReference type="InterPro" id="IPR013561">
    <property type="entry name" value="FilR1_middle_dom"/>
</dbReference>
<dbReference type="GeneID" id="14401635"/>
<name>L0L336_METHD</name>
<protein>
    <submittedName>
        <fullName evidence="2">Putative transcriptional regulator</fullName>
    </submittedName>
</protein>
<dbReference type="Pfam" id="PF08350">
    <property type="entry name" value="FilR1_middle"/>
    <property type="match status" value="1"/>
</dbReference>
<reference evidence="3" key="1">
    <citation type="submission" date="2012-02" db="EMBL/GenBank/DDBJ databases">
        <title>Complete sequence of plasmid of Methanomethylovorans hollandica DSM 15978.</title>
        <authorList>
            <person name="Lucas S."/>
            <person name="Copeland A."/>
            <person name="Lapidus A."/>
            <person name="Glavina del Rio T."/>
            <person name="Dalin E."/>
            <person name="Tice H."/>
            <person name="Bruce D."/>
            <person name="Goodwin L."/>
            <person name="Pitluck S."/>
            <person name="Peters L."/>
            <person name="Mikhailova N."/>
            <person name="Held B."/>
            <person name="Kyrpides N."/>
            <person name="Mavromatis K."/>
            <person name="Ivanova N."/>
            <person name="Brettin T."/>
            <person name="Detter J.C."/>
            <person name="Han C."/>
            <person name="Larimer F."/>
            <person name="Land M."/>
            <person name="Hauser L."/>
            <person name="Markowitz V."/>
            <person name="Cheng J.-F."/>
            <person name="Hugenholtz P."/>
            <person name="Woyke T."/>
            <person name="Wu D."/>
            <person name="Spring S."/>
            <person name="Schroeder M."/>
            <person name="Brambilla E."/>
            <person name="Klenk H.-P."/>
            <person name="Eisen J.A."/>
        </authorList>
    </citation>
    <scope>NUCLEOTIDE SEQUENCE [LARGE SCALE GENOMIC DNA]</scope>
    <source>
        <strain evidence="3">DSM 15978 / NBRC 107637 / DMS1</strain>
        <plasmid evidence="3">Plasmid pMETHO01</plasmid>
    </source>
</reference>
<keyword evidence="2" id="KW-0614">Plasmid</keyword>
<dbReference type="PIRSF" id="PIRSF006692">
    <property type="entry name" value="TF_HTH_AF0396_prd"/>
    <property type="match status" value="1"/>
</dbReference>
<dbReference type="KEGG" id="mhz:Metho_2673"/>
<geneLocation type="plasmid" evidence="2 3">
    <name>pMETHO01</name>
</geneLocation>
<dbReference type="RefSeq" id="WP_015313935.1">
    <property type="nucleotide sequence ID" value="NC_019972.1"/>
</dbReference>